<accession>A0ABU0W075</accession>
<keyword evidence="2" id="KW-0998">Cell outer membrane</keyword>
<comment type="subcellular location">
    <subcellularLocation>
        <location evidence="2">Cell outer membrane</location>
    </subcellularLocation>
</comment>
<feature type="domain" description="Lipocalin/cytosolic fatty-acid binding" evidence="3">
    <location>
        <begin position="13"/>
        <end position="159"/>
    </location>
</feature>
<dbReference type="PIRSF" id="PIRSF036893">
    <property type="entry name" value="Lipocalin_ApoD"/>
    <property type="match status" value="1"/>
</dbReference>
<organism evidence="4 5">
    <name type="scientific">Pseudogemmobacter lacusdianii</name>
    <dbReference type="NCBI Taxonomy" id="3069608"/>
    <lineage>
        <taxon>Bacteria</taxon>
        <taxon>Pseudomonadati</taxon>
        <taxon>Pseudomonadota</taxon>
        <taxon>Alphaproteobacteria</taxon>
        <taxon>Rhodobacterales</taxon>
        <taxon>Paracoccaceae</taxon>
        <taxon>Pseudogemmobacter</taxon>
    </lineage>
</organism>
<dbReference type="PROSITE" id="PS00213">
    <property type="entry name" value="LIPOCALIN"/>
    <property type="match status" value="1"/>
</dbReference>
<dbReference type="PRINTS" id="PR01171">
    <property type="entry name" value="BCTLIPOCALIN"/>
</dbReference>
<dbReference type="SUPFAM" id="SSF50814">
    <property type="entry name" value="Lipocalins"/>
    <property type="match status" value="1"/>
</dbReference>
<evidence type="ECO:0000313" key="5">
    <source>
        <dbReference type="Proteomes" id="UP001239680"/>
    </source>
</evidence>
<dbReference type="EMBL" id="JAVDBT010000013">
    <property type="protein sequence ID" value="MDQ2067398.1"/>
    <property type="molecule type" value="Genomic_DNA"/>
</dbReference>
<comment type="similarity">
    <text evidence="1 2">Belongs to the calycin superfamily. Lipocalin family.</text>
</comment>
<dbReference type="InterPro" id="IPR002446">
    <property type="entry name" value="Lipocalin_bac"/>
</dbReference>
<sequence length="172" mass="19514">MTQDTPVTTVPHVDLNRYLGTWFELKRLPMKWEDTYAADITATYSLEEGGKVRVDNRCLNDEGKPTQSIGQAEPVDASNSKLTVTFLPELLRWIPFTSGDYWILKLDPDYKVALIGDPDRRYLWLLAREPQLPQAVIDEYLDHARTMGYDLSPLITPRQSGAQVSDAMLAQA</sequence>
<evidence type="ECO:0000256" key="1">
    <source>
        <dbReference type="ARBA" id="ARBA00006889"/>
    </source>
</evidence>
<evidence type="ECO:0000256" key="2">
    <source>
        <dbReference type="PIRNR" id="PIRNR036893"/>
    </source>
</evidence>
<keyword evidence="2" id="KW-0449">Lipoprotein</keyword>
<dbReference type="CDD" id="cd19438">
    <property type="entry name" value="lipocalin_Blc-like"/>
    <property type="match status" value="1"/>
</dbReference>
<protein>
    <recommendedName>
        <fullName evidence="2">Outer membrane lipoprotein Blc</fullName>
    </recommendedName>
</protein>
<dbReference type="Gene3D" id="2.40.128.20">
    <property type="match status" value="1"/>
</dbReference>
<keyword evidence="2" id="KW-0446">Lipid-binding</keyword>
<evidence type="ECO:0000313" key="4">
    <source>
        <dbReference type="EMBL" id="MDQ2067398.1"/>
    </source>
</evidence>
<comment type="subunit">
    <text evidence="2">Homodimer.</text>
</comment>
<dbReference type="InterPro" id="IPR022271">
    <property type="entry name" value="Lipocalin_ApoD"/>
</dbReference>
<dbReference type="Proteomes" id="UP001239680">
    <property type="component" value="Unassembled WGS sequence"/>
</dbReference>
<reference evidence="4 5" key="1">
    <citation type="submission" date="2023-08" db="EMBL/GenBank/DDBJ databases">
        <title>Characterization of two Paracoccaceae strains isolated from Phycosphere and proposal of Xinfangfangia lacusdiani sp. nov.</title>
        <authorList>
            <person name="Deng Y."/>
            <person name="Zhang Y.Q."/>
        </authorList>
    </citation>
    <scope>NUCLEOTIDE SEQUENCE [LARGE SCALE GENOMIC DNA]</scope>
    <source>
        <strain evidence="4 5">CPCC 101601</strain>
    </source>
</reference>
<dbReference type="InterPro" id="IPR000566">
    <property type="entry name" value="Lipocln_cytosolic_FA-bd_dom"/>
</dbReference>
<dbReference type="Pfam" id="PF08212">
    <property type="entry name" value="Lipocalin_2"/>
    <property type="match status" value="1"/>
</dbReference>
<comment type="function">
    <text evidence="2">Involved in the storage or transport of lipids necessary for membrane maintenance under stressful conditions. Displays a binding preference for lysophospholipids.</text>
</comment>
<keyword evidence="2" id="KW-0472">Membrane</keyword>
<evidence type="ECO:0000259" key="3">
    <source>
        <dbReference type="Pfam" id="PF08212"/>
    </source>
</evidence>
<dbReference type="PANTHER" id="PTHR10612:SF34">
    <property type="entry name" value="APOLIPOPROTEIN D"/>
    <property type="match status" value="1"/>
</dbReference>
<dbReference type="InterPro" id="IPR047202">
    <property type="entry name" value="Lipocalin_Blc-like_dom"/>
</dbReference>
<name>A0ABU0W075_9RHOB</name>
<dbReference type="InterPro" id="IPR022272">
    <property type="entry name" value="Lipocalin_CS"/>
</dbReference>
<dbReference type="PANTHER" id="PTHR10612">
    <property type="entry name" value="APOLIPOPROTEIN D"/>
    <property type="match status" value="1"/>
</dbReference>
<dbReference type="InterPro" id="IPR012674">
    <property type="entry name" value="Calycin"/>
</dbReference>
<gene>
    <name evidence="4" type="ORF">Q9295_13550</name>
</gene>
<comment type="caution">
    <text evidence="4">The sequence shown here is derived from an EMBL/GenBank/DDBJ whole genome shotgun (WGS) entry which is preliminary data.</text>
</comment>
<keyword evidence="5" id="KW-1185">Reference proteome</keyword>
<proteinExistence type="inferred from homology"/>
<dbReference type="RefSeq" id="WP_306681105.1">
    <property type="nucleotide sequence ID" value="NZ_JAVDBT010000013.1"/>
</dbReference>